<reference evidence="7 8" key="1">
    <citation type="submission" date="2021-01" db="EMBL/GenBank/DDBJ databases">
        <title>Genome public.</title>
        <authorList>
            <person name="Liu C."/>
            <person name="Sun Q."/>
        </authorList>
    </citation>
    <scope>NUCLEOTIDE SEQUENCE [LARGE SCALE GENOMIC DNA]</scope>
    <source>
        <strain evidence="7 8">YIM B02564</strain>
    </source>
</reference>
<comment type="similarity">
    <text evidence="2">Belongs to the guanylate kinase family.</text>
</comment>
<dbReference type="Gene3D" id="3.40.50.300">
    <property type="entry name" value="P-loop containing nucleotide triphosphate hydrolases"/>
    <property type="match status" value="1"/>
</dbReference>
<evidence type="ECO:0000256" key="5">
    <source>
        <dbReference type="ARBA" id="ARBA00048594"/>
    </source>
</evidence>
<keyword evidence="8" id="KW-1185">Reference proteome</keyword>
<dbReference type="PANTHER" id="PTHR23117">
    <property type="entry name" value="GUANYLATE KINASE-RELATED"/>
    <property type="match status" value="1"/>
</dbReference>
<dbReference type="PROSITE" id="PS00856">
    <property type="entry name" value="GUANYLATE_KINASE_1"/>
    <property type="match status" value="1"/>
</dbReference>
<keyword evidence="4 7" id="KW-0418">Kinase</keyword>
<dbReference type="GO" id="GO:0016301">
    <property type="term" value="F:kinase activity"/>
    <property type="evidence" value="ECO:0007669"/>
    <property type="project" value="UniProtKB-KW"/>
</dbReference>
<feature type="domain" description="Guanylate kinase-like" evidence="6">
    <location>
        <begin position="2"/>
        <end position="178"/>
    </location>
</feature>
<dbReference type="InterPro" id="IPR020590">
    <property type="entry name" value="Guanylate_kinase_CS"/>
</dbReference>
<dbReference type="SMART" id="SM00072">
    <property type="entry name" value="GuKc"/>
    <property type="match status" value="1"/>
</dbReference>
<keyword evidence="3" id="KW-0808">Transferase</keyword>
<dbReference type="InterPro" id="IPR008144">
    <property type="entry name" value="Guanylate_kin-like_dom"/>
</dbReference>
<dbReference type="Pfam" id="PF00625">
    <property type="entry name" value="Guanylate_kin"/>
    <property type="match status" value="1"/>
</dbReference>
<gene>
    <name evidence="7" type="ORF">JK635_07470</name>
</gene>
<sequence length="183" mass="20735">MGQLLILCGPSTSGKTTISNLFPLKPLVSITTRPKREGEIDGVHYHFLSPEEFDRLDKAGEIPEKTVYAGVKYGIFKRDIEEILTGVSRIAVLDAVGIRFMQDYIGRENVKAVYIGVTLETMKKRLLERGSKEEEINRRISQALEKELTPEYRAVCDAEIWNEGSIDESITQLTALLNEWNLF</sequence>
<evidence type="ECO:0000259" key="6">
    <source>
        <dbReference type="PROSITE" id="PS50052"/>
    </source>
</evidence>
<name>A0ABS1TN84_9BACI</name>
<evidence type="ECO:0000313" key="8">
    <source>
        <dbReference type="Proteomes" id="UP000623967"/>
    </source>
</evidence>
<evidence type="ECO:0000256" key="4">
    <source>
        <dbReference type="ARBA" id="ARBA00022777"/>
    </source>
</evidence>
<dbReference type="InterPro" id="IPR027417">
    <property type="entry name" value="P-loop_NTPase"/>
</dbReference>
<dbReference type="PROSITE" id="PS50052">
    <property type="entry name" value="GUANYLATE_KINASE_2"/>
    <property type="match status" value="1"/>
</dbReference>
<proteinExistence type="inferred from homology"/>
<organism evidence="7 8">
    <name type="scientific">Neobacillus paridis</name>
    <dbReference type="NCBI Taxonomy" id="2803862"/>
    <lineage>
        <taxon>Bacteria</taxon>
        <taxon>Bacillati</taxon>
        <taxon>Bacillota</taxon>
        <taxon>Bacilli</taxon>
        <taxon>Bacillales</taxon>
        <taxon>Bacillaceae</taxon>
        <taxon>Neobacillus</taxon>
    </lineage>
</organism>
<comment type="function">
    <text evidence="1">Essential for recycling GMP and indirectly, cGMP.</text>
</comment>
<dbReference type="RefSeq" id="WP_202653328.1">
    <property type="nucleotide sequence ID" value="NZ_JAESWB010000134.1"/>
</dbReference>
<evidence type="ECO:0000256" key="2">
    <source>
        <dbReference type="ARBA" id="ARBA00005790"/>
    </source>
</evidence>
<evidence type="ECO:0000256" key="3">
    <source>
        <dbReference type="ARBA" id="ARBA00022679"/>
    </source>
</evidence>
<dbReference type="Proteomes" id="UP000623967">
    <property type="component" value="Unassembled WGS sequence"/>
</dbReference>
<dbReference type="EMBL" id="JAESWB010000134">
    <property type="protein sequence ID" value="MBL4952048.1"/>
    <property type="molecule type" value="Genomic_DNA"/>
</dbReference>
<protein>
    <submittedName>
        <fullName evidence="7">Guanylate kinase</fullName>
    </submittedName>
</protein>
<dbReference type="InterPro" id="IPR008145">
    <property type="entry name" value="GK/Ca_channel_bsu"/>
</dbReference>
<comment type="catalytic activity">
    <reaction evidence="5">
        <text>GMP + ATP = GDP + ADP</text>
        <dbReference type="Rhea" id="RHEA:20780"/>
        <dbReference type="ChEBI" id="CHEBI:30616"/>
        <dbReference type="ChEBI" id="CHEBI:58115"/>
        <dbReference type="ChEBI" id="CHEBI:58189"/>
        <dbReference type="ChEBI" id="CHEBI:456216"/>
        <dbReference type="EC" id="2.7.4.8"/>
    </reaction>
</comment>
<evidence type="ECO:0000313" key="7">
    <source>
        <dbReference type="EMBL" id="MBL4952048.1"/>
    </source>
</evidence>
<comment type="caution">
    <text evidence="7">The sequence shown here is derived from an EMBL/GenBank/DDBJ whole genome shotgun (WGS) entry which is preliminary data.</text>
</comment>
<dbReference type="SUPFAM" id="SSF52540">
    <property type="entry name" value="P-loop containing nucleoside triphosphate hydrolases"/>
    <property type="match status" value="1"/>
</dbReference>
<accession>A0ABS1TN84</accession>
<evidence type="ECO:0000256" key="1">
    <source>
        <dbReference type="ARBA" id="ARBA00003531"/>
    </source>
</evidence>
<dbReference type="PANTHER" id="PTHR23117:SF13">
    <property type="entry name" value="GUANYLATE KINASE"/>
    <property type="match status" value="1"/>
</dbReference>